<evidence type="ECO:0000313" key="3">
    <source>
        <dbReference type="EMBL" id="GAN34907.1"/>
    </source>
</evidence>
<feature type="domain" description="Transposase DDE" evidence="2">
    <location>
        <begin position="14"/>
        <end position="104"/>
    </location>
</feature>
<evidence type="ECO:0000259" key="2">
    <source>
        <dbReference type="Pfam" id="PF13701"/>
    </source>
</evidence>
<dbReference type="NCBIfam" id="NF033539">
    <property type="entry name" value="transpos_IS1380"/>
    <property type="match status" value="1"/>
</dbReference>
<keyword evidence="4" id="KW-1185">Reference proteome</keyword>
<protein>
    <submittedName>
        <fullName evidence="3">Transposase</fullName>
    </submittedName>
</protein>
<proteinExistence type="predicted"/>
<organism evidence="3 4">
    <name type="scientific">Candidatus Brocadia sinica JPN1</name>
    <dbReference type="NCBI Taxonomy" id="1197129"/>
    <lineage>
        <taxon>Bacteria</taxon>
        <taxon>Pseudomonadati</taxon>
        <taxon>Planctomycetota</taxon>
        <taxon>Candidatus Brocadiia</taxon>
        <taxon>Candidatus Brocadiales</taxon>
        <taxon>Candidatus Brocadiaceae</taxon>
        <taxon>Candidatus Brocadia</taxon>
    </lineage>
</organism>
<accession>A0ABQ0K1D0</accession>
<feature type="coiled-coil region" evidence="1">
    <location>
        <begin position="219"/>
        <end position="246"/>
    </location>
</feature>
<dbReference type="InterPro" id="IPR025668">
    <property type="entry name" value="Tnp_DDE_dom"/>
</dbReference>
<dbReference type="RefSeq" id="WP_052564860.1">
    <property type="nucleotide sequence ID" value="NZ_BAFN01000001.1"/>
</dbReference>
<dbReference type="Pfam" id="PF13701">
    <property type="entry name" value="DDE_Tnp_1_4"/>
    <property type="match status" value="2"/>
</dbReference>
<dbReference type="EMBL" id="BAFN01000001">
    <property type="protein sequence ID" value="GAN34907.1"/>
    <property type="molecule type" value="Genomic_DNA"/>
</dbReference>
<dbReference type="Proteomes" id="UP000032309">
    <property type="component" value="Unassembled WGS sequence"/>
</dbReference>
<evidence type="ECO:0000256" key="1">
    <source>
        <dbReference type="SAM" id="Coils"/>
    </source>
</evidence>
<reference evidence="4" key="1">
    <citation type="journal article" date="2015" name="Genome Announc.">
        <title>Draft Genome Sequence of an Anaerobic Ammonium-Oxidizing Bacterium, "Candidatus Brocadia sinica".</title>
        <authorList>
            <person name="Oshiki M."/>
            <person name="Shinyako-Hata K."/>
            <person name="Satoh H."/>
            <person name="Okabe S."/>
        </authorList>
    </citation>
    <scope>NUCLEOTIDE SEQUENCE [LARGE SCALE GENOMIC DNA]</scope>
    <source>
        <strain evidence="4">JPN1</strain>
    </source>
</reference>
<feature type="domain" description="Transposase DDE" evidence="2">
    <location>
        <begin position="111"/>
        <end position="409"/>
    </location>
</feature>
<comment type="caution">
    <text evidence="3">The sequence shown here is derived from an EMBL/GenBank/DDBJ whole genome shotgun (WGS) entry which is preliminary data.</text>
</comment>
<sequence>MKTGCKDAIEYQGLSGRKVISQFNGGQITTDAGGLLLRELEQARGFMKEFSKCFTDYRDQGAIEHTVEELLSQRIYGIALGYEDLNDHDQLRIDPLLAVLCKKKDPTGQDRRSKIVLDLDATDDPIHGSQEGRFFHGYYGEYCYLPLYIFCDDYLLCAKLRTSGVDASEGAKEEIERVVNHVRNQWPEVKIVVRGDSGSAREEIMSWCEANHVDYLFGLARNSRLQEEIQGEMEEARKQYEQTGRASRVYKDFFYKTVKSWSKGRRVVGKVEYLEKGPNPRFVVTSLKSEEKDARSLYEQEYCARGEMENRIKEQQLHLFADRTSTETMRANQLRLWFSSVAYVLLNELRRIGLCSTEFSQAQCSTIRTKLLKIGAQVKVSVRRIAVCLSSAYPYKEVFQRAFQNIRKAYPMLC</sequence>
<dbReference type="InterPro" id="IPR047960">
    <property type="entry name" value="Transpos_IS1380"/>
</dbReference>
<name>A0ABQ0K1D0_9BACT</name>
<gene>
    <name evidence="3" type="ORF">BROSI_A3451</name>
</gene>
<keyword evidence="1" id="KW-0175">Coiled coil</keyword>
<evidence type="ECO:0000313" key="4">
    <source>
        <dbReference type="Proteomes" id="UP000032309"/>
    </source>
</evidence>